<organism evidence="3 4">
    <name type="scientific">Xylona heveae (strain CBS 132557 / TC161)</name>
    <dbReference type="NCBI Taxonomy" id="1328760"/>
    <lineage>
        <taxon>Eukaryota</taxon>
        <taxon>Fungi</taxon>
        <taxon>Dikarya</taxon>
        <taxon>Ascomycota</taxon>
        <taxon>Pezizomycotina</taxon>
        <taxon>Xylonomycetes</taxon>
        <taxon>Xylonales</taxon>
        <taxon>Xylonaceae</taxon>
        <taxon>Xylona</taxon>
    </lineage>
</organism>
<sequence length="316" mass="33879">MTFFLTSSRIYTQGVSRLLRQKPAYTSLAFSSTKATVSSNFLINGPLNPPSTSISVPSKRSSSTYKAITKDKKNHYDLASFLSYASRANLTPSSTTFVGTHYEYTVQETLRRLGFSLARIGGRSDFGIDLLGHWQIPVPLEDATSGAEPDAENVSLPLSLPVIVQCKAISRPPSPNMVRELEGAFAGAPAAYQAEGGVVGILATPKDATKGVRDALARSRFPLGFAKIAKETGVVEQLVWNATAVQAGLEGVGVTLRFCAPVKKADAFLGSEIIRGQGIGRESQGPLSKEVVLTWRGEELPDAEAQIHTLHTLEQG</sequence>
<dbReference type="EMBL" id="KV407457">
    <property type="protein sequence ID" value="KZF23422.1"/>
    <property type="molecule type" value="Genomic_DNA"/>
</dbReference>
<evidence type="ECO:0000313" key="3">
    <source>
        <dbReference type="EMBL" id="KZF23422.1"/>
    </source>
</evidence>
<comment type="subcellular location">
    <subcellularLocation>
        <location evidence="1">Mitochondrion</location>
    </subcellularLocation>
</comment>
<evidence type="ECO:0008006" key="5">
    <source>
        <dbReference type="Google" id="ProtNLM"/>
    </source>
</evidence>
<dbReference type="InterPro" id="IPR018828">
    <property type="entry name" value="RRG7"/>
</dbReference>
<gene>
    <name evidence="3" type="ORF">L228DRAFT_246194</name>
</gene>
<protein>
    <recommendedName>
        <fullName evidence="5">Required for respiratory growth protein 7, mitochondrial</fullName>
    </recommendedName>
</protein>
<dbReference type="GO" id="GO:0005739">
    <property type="term" value="C:mitochondrion"/>
    <property type="evidence" value="ECO:0007669"/>
    <property type="project" value="UniProtKB-SubCell"/>
</dbReference>
<dbReference type="AlphaFoldDB" id="A0A165HF89"/>
<dbReference type="OrthoDB" id="20734at2759"/>
<accession>A0A165HF89</accession>
<keyword evidence="2" id="KW-0496">Mitochondrion</keyword>
<dbReference type="InParanoid" id="A0A165HF89"/>
<dbReference type="Proteomes" id="UP000076632">
    <property type="component" value="Unassembled WGS sequence"/>
</dbReference>
<dbReference type="Pfam" id="PF10356">
    <property type="entry name" value="RRG7"/>
    <property type="match status" value="1"/>
</dbReference>
<keyword evidence="4" id="KW-1185">Reference proteome</keyword>
<dbReference type="PANTHER" id="PTHR28133:SF1">
    <property type="entry name" value="REQUIRED FOR RESPIRATORY GROWTH PROTEIN 7, MITOCHONDRIAL"/>
    <property type="match status" value="1"/>
</dbReference>
<evidence type="ECO:0000256" key="2">
    <source>
        <dbReference type="ARBA" id="ARBA00023128"/>
    </source>
</evidence>
<evidence type="ECO:0000313" key="4">
    <source>
        <dbReference type="Proteomes" id="UP000076632"/>
    </source>
</evidence>
<dbReference type="PANTHER" id="PTHR28133">
    <property type="entry name" value="REQUIRED FOR RESPIRATORY GROWTH PROTEIN 7, MITOCHONDRIAL"/>
    <property type="match status" value="1"/>
</dbReference>
<evidence type="ECO:0000256" key="1">
    <source>
        <dbReference type="ARBA" id="ARBA00004173"/>
    </source>
</evidence>
<dbReference type="GeneID" id="28897490"/>
<proteinExistence type="predicted"/>
<dbReference type="RefSeq" id="XP_018188977.1">
    <property type="nucleotide sequence ID" value="XM_018332353.1"/>
</dbReference>
<name>A0A165HF89_XYLHT</name>
<reference evidence="3 4" key="1">
    <citation type="journal article" date="2016" name="Fungal Biol.">
        <title>The genome of Xylona heveae provides a window into fungal endophytism.</title>
        <authorList>
            <person name="Gazis R."/>
            <person name="Kuo A."/>
            <person name="Riley R."/>
            <person name="LaButti K."/>
            <person name="Lipzen A."/>
            <person name="Lin J."/>
            <person name="Amirebrahimi M."/>
            <person name="Hesse C.N."/>
            <person name="Spatafora J.W."/>
            <person name="Henrissat B."/>
            <person name="Hainaut M."/>
            <person name="Grigoriev I.V."/>
            <person name="Hibbett D.S."/>
        </authorList>
    </citation>
    <scope>NUCLEOTIDE SEQUENCE [LARGE SCALE GENOMIC DNA]</scope>
    <source>
        <strain evidence="3 4">TC161</strain>
    </source>
</reference>